<dbReference type="PANTHER" id="PTHR45997:SF1">
    <property type="entry name" value="DNA LIGASE 4"/>
    <property type="match status" value="1"/>
</dbReference>
<dbReference type="InterPro" id="IPR000977">
    <property type="entry name" value="DNA_ligase_ATP-dep"/>
</dbReference>
<dbReference type="GO" id="GO:0071897">
    <property type="term" value="P:DNA biosynthetic process"/>
    <property type="evidence" value="ECO:0007669"/>
    <property type="project" value="InterPro"/>
</dbReference>
<evidence type="ECO:0000256" key="10">
    <source>
        <dbReference type="ARBA" id="ARBA00023242"/>
    </source>
</evidence>
<dbReference type="InterPro" id="IPR044125">
    <property type="entry name" value="Adenylation_DNA_ligase_IV"/>
</dbReference>
<dbReference type="OrthoDB" id="151490at2759"/>
<dbReference type="InterPro" id="IPR012340">
    <property type="entry name" value="NA-bd_OB-fold"/>
</dbReference>
<dbReference type="GO" id="GO:0046872">
    <property type="term" value="F:metal ion binding"/>
    <property type="evidence" value="ECO:0007669"/>
    <property type="project" value="UniProtKB-KW"/>
</dbReference>
<dbReference type="Proteomes" id="UP000250275">
    <property type="component" value="Unassembled WGS sequence"/>
</dbReference>
<dbReference type="Gene3D" id="3.30.470.30">
    <property type="entry name" value="DNA ligase/mRNA capping enzyme"/>
    <property type="match status" value="1"/>
</dbReference>
<dbReference type="GO" id="GO:0005524">
    <property type="term" value="F:ATP binding"/>
    <property type="evidence" value="ECO:0007669"/>
    <property type="project" value="UniProtKB-KW"/>
</dbReference>
<keyword evidence="10" id="KW-0539">Nucleus</keyword>
<dbReference type="AlphaFoldDB" id="A0A310SNS1"/>
<dbReference type="GO" id="GO:0006303">
    <property type="term" value="P:double-strand break repair via nonhomologous end joining"/>
    <property type="evidence" value="ECO:0007669"/>
    <property type="project" value="TreeGrafter"/>
</dbReference>
<dbReference type="Pfam" id="PF01068">
    <property type="entry name" value="DNA_ligase_A_M"/>
    <property type="match status" value="1"/>
</dbReference>
<dbReference type="GO" id="GO:0006297">
    <property type="term" value="P:nucleotide-excision repair, DNA gap filling"/>
    <property type="evidence" value="ECO:0007669"/>
    <property type="project" value="TreeGrafter"/>
</dbReference>
<evidence type="ECO:0000256" key="11">
    <source>
        <dbReference type="ARBA" id="ARBA00034003"/>
    </source>
</evidence>
<dbReference type="InterPro" id="IPR029710">
    <property type="entry name" value="LIG4"/>
</dbReference>
<dbReference type="Gene3D" id="2.40.50.140">
    <property type="entry name" value="Nucleic acid-binding proteins"/>
    <property type="match status" value="1"/>
</dbReference>
<evidence type="ECO:0000256" key="12">
    <source>
        <dbReference type="RuleBase" id="RU004196"/>
    </source>
</evidence>
<dbReference type="InterPro" id="IPR012308">
    <property type="entry name" value="DNA_ligase_ATP-dep_N"/>
</dbReference>
<dbReference type="EMBL" id="KQ760706">
    <property type="protein sequence ID" value="OAD59332.1"/>
    <property type="molecule type" value="Genomic_DNA"/>
</dbReference>
<feature type="non-terminal residue" evidence="14">
    <location>
        <position position="498"/>
    </location>
</feature>
<protein>
    <recommendedName>
        <fullName evidence="2">DNA ligase (ATP)</fullName>
        <ecNumber evidence="2">6.5.1.1</ecNumber>
    </recommendedName>
</protein>
<evidence type="ECO:0000256" key="2">
    <source>
        <dbReference type="ARBA" id="ARBA00012727"/>
    </source>
</evidence>
<evidence type="ECO:0000256" key="9">
    <source>
        <dbReference type="ARBA" id="ARBA00023204"/>
    </source>
</evidence>
<keyword evidence="8" id="KW-0460">Magnesium</keyword>
<dbReference type="GO" id="GO:0005958">
    <property type="term" value="C:DNA-dependent protein kinase-DNA ligase 4 complex"/>
    <property type="evidence" value="ECO:0007669"/>
    <property type="project" value="TreeGrafter"/>
</dbReference>
<dbReference type="GO" id="GO:0032807">
    <property type="term" value="C:DNA ligase IV complex"/>
    <property type="evidence" value="ECO:0007669"/>
    <property type="project" value="TreeGrafter"/>
</dbReference>
<comment type="similarity">
    <text evidence="1 12">Belongs to the ATP-dependent DNA ligase family.</text>
</comment>
<evidence type="ECO:0000256" key="5">
    <source>
        <dbReference type="ARBA" id="ARBA00022741"/>
    </source>
</evidence>
<dbReference type="PANTHER" id="PTHR45997">
    <property type="entry name" value="DNA LIGASE 4"/>
    <property type="match status" value="1"/>
</dbReference>
<evidence type="ECO:0000256" key="8">
    <source>
        <dbReference type="ARBA" id="ARBA00022842"/>
    </source>
</evidence>
<dbReference type="EC" id="6.5.1.1" evidence="2"/>
<proteinExistence type="inferred from homology"/>
<dbReference type="Pfam" id="PF04675">
    <property type="entry name" value="DNA_ligase_A_N"/>
    <property type="match status" value="1"/>
</dbReference>
<dbReference type="GO" id="GO:0003910">
    <property type="term" value="F:DNA ligase (ATP) activity"/>
    <property type="evidence" value="ECO:0007669"/>
    <property type="project" value="UniProtKB-EC"/>
</dbReference>
<dbReference type="NCBIfam" id="TIGR00574">
    <property type="entry name" value="dnl1"/>
    <property type="match status" value="1"/>
</dbReference>
<organism evidence="14 15">
    <name type="scientific">Eufriesea mexicana</name>
    <dbReference type="NCBI Taxonomy" id="516756"/>
    <lineage>
        <taxon>Eukaryota</taxon>
        <taxon>Metazoa</taxon>
        <taxon>Ecdysozoa</taxon>
        <taxon>Arthropoda</taxon>
        <taxon>Hexapoda</taxon>
        <taxon>Insecta</taxon>
        <taxon>Pterygota</taxon>
        <taxon>Neoptera</taxon>
        <taxon>Endopterygota</taxon>
        <taxon>Hymenoptera</taxon>
        <taxon>Apocrita</taxon>
        <taxon>Aculeata</taxon>
        <taxon>Apoidea</taxon>
        <taxon>Anthophila</taxon>
        <taxon>Apidae</taxon>
        <taxon>Eufriesea</taxon>
    </lineage>
</organism>
<reference evidence="14 15" key="1">
    <citation type="submission" date="2015-07" db="EMBL/GenBank/DDBJ databases">
        <title>The genome of Eufriesea mexicana.</title>
        <authorList>
            <person name="Pan H."/>
            <person name="Kapheim K."/>
        </authorList>
    </citation>
    <scope>NUCLEOTIDE SEQUENCE [LARGE SCALE GENOMIC DNA]</scope>
    <source>
        <strain evidence="14">0111107269</strain>
        <tissue evidence="14">Whole body</tissue>
    </source>
</reference>
<comment type="catalytic activity">
    <reaction evidence="11">
        <text>ATP + (deoxyribonucleotide)n-3'-hydroxyl + 5'-phospho-(deoxyribonucleotide)m = (deoxyribonucleotide)n+m + AMP + diphosphate.</text>
        <dbReference type="EC" id="6.5.1.1"/>
    </reaction>
</comment>
<name>A0A310SNS1_9HYME</name>
<keyword evidence="9" id="KW-0234">DNA repair</keyword>
<keyword evidence="7" id="KW-0067">ATP-binding</keyword>
<keyword evidence="6" id="KW-0227">DNA damage</keyword>
<dbReference type="GO" id="GO:0006310">
    <property type="term" value="P:DNA recombination"/>
    <property type="evidence" value="ECO:0007669"/>
    <property type="project" value="InterPro"/>
</dbReference>
<keyword evidence="4" id="KW-0479">Metal-binding</keyword>
<dbReference type="GO" id="GO:0003677">
    <property type="term" value="F:DNA binding"/>
    <property type="evidence" value="ECO:0007669"/>
    <property type="project" value="InterPro"/>
</dbReference>
<dbReference type="CDD" id="cd07903">
    <property type="entry name" value="Adenylation_DNA_ligase_IV"/>
    <property type="match status" value="1"/>
</dbReference>
<keyword evidence="15" id="KW-1185">Reference proteome</keyword>
<dbReference type="PROSITE" id="PS50160">
    <property type="entry name" value="DNA_LIGASE_A3"/>
    <property type="match status" value="1"/>
</dbReference>
<evidence type="ECO:0000313" key="14">
    <source>
        <dbReference type="EMBL" id="OAD59332.1"/>
    </source>
</evidence>
<dbReference type="Gene3D" id="1.10.3260.10">
    <property type="entry name" value="DNA ligase, ATP-dependent, N-terminal domain"/>
    <property type="match status" value="1"/>
</dbReference>
<accession>A0A310SNS1</accession>
<keyword evidence="5" id="KW-0547">Nucleotide-binding</keyword>
<evidence type="ECO:0000256" key="4">
    <source>
        <dbReference type="ARBA" id="ARBA00022723"/>
    </source>
</evidence>
<evidence type="ECO:0000259" key="13">
    <source>
        <dbReference type="PROSITE" id="PS50160"/>
    </source>
</evidence>
<evidence type="ECO:0000256" key="1">
    <source>
        <dbReference type="ARBA" id="ARBA00007572"/>
    </source>
</evidence>
<keyword evidence="3 14" id="KW-0436">Ligase</keyword>
<dbReference type="InterPro" id="IPR036599">
    <property type="entry name" value="DNA_ligase_N_sf"/>
</dbReference>
<gene>
    <name evidence="14" type="ORF">WN48_08972</name>
</gene>
<evidence type="ECO:0000256" key="3">
    <source>
        <dbReference type="ARBA" id="ARBA00022598"/>
    </source>
</evidence>
<sequence>MNPTLANKIEFKKLCNVLEEVSKARIAKKADILERFIQECRIISHKLKTEFSDKTLIALYIRVFCLGKDSKDANKLKQYKTVTGKKIAGRDFAEKAYHILQNRLPRKSSDFTIEQINLFLDNISAKNETDRYKDEIFKILIEKTNSLEFKWITRIVLKNLKLGITRKRIFQVFHVDANSLFDVCFNLRQVCDTLADPQMRYHHDIQVFSHFKPMLLEYCQIEDIEKLFNEGEQYFVQCKYDGERSQIHMKDGKYMYFTRQGYDITNNPGYGKTSSSGFMSSVFSRLLNPQIKSIILDGELLGWHKEKKLLGSKGMNYDVKKLSENSHYQPCFVAFDVIMCNDTLYNNEPYEKRLEILKDVFKEEEDCLLLCKSTRISKSEELCKIFNECIESKEEGIVVKKCDSKYKQNIRNGTGCYKIKAEYSEGLVQDLDLIILGGYEGDGKYMGLIKSFLMGVASIPDIPGGNPTKFFSVVSVSNGLSMDTLKELMKIFESKWQT</sequence>
<dbReference type="InterPro" id="IPR012310">
    <property type="entry name" value="DNA_ligase_ATP-dep_cent"/>
</dbReference>
<evidence type="ECO:0000256" key="6">
    <source>
        <dbReference type="ARBA" id="ARBA00022763"/>
    </source>
</evidence>
<dbReference type="SUPFAM" id="SSF56091">
    <property type="entry name" value="DNA ligase/mRNA capping enzyme, catalytic domain"/>
    <property type="match status" value="1"/>
</dbReference>
<evidence type="ECO:0000256" key="7">
    <source>
        <dbReference type="ARBA" id="ARBA00022840"/>
    </source>
</evidence>
<evidence type="ECO:0000313" key="15">
    <source>
        <dbReference type="Proteomes" id="UP000250275"/>
    </source>
</evidence>
<dbReference type="SUPFAM" id="SSF50249">
    <property type="entry name" value="Nucleic acid-binding proteins"/>
    <property type="match status" value="1"/>
</dbReference>
<feature type="domain" description="ATP-dependent DNA ligase family profile" evidence="13">
    <location>
        <begin position="323"/>
        <end position="458"/>
    </location>
</feature>